<accession>A0ACC2RW55</accession>
<protein>
    <submittedName>
        <fullName evidence="1">Uncharacterized protein</fullName>
    </submittedName>
</protein>
<evidence type="ECO:0000313" key="1">
    <source>
        <dbReference type="EMBL" id="KAJ9054287.1"/>
    </source>
</evidence>
<keyword evidence="2" id="KW-1185">Reference proteome</keyword>
<dbReference type="Proteomes" id="UP001165960">
    <property type="component" value="Unassembled WGS sequence"/>
</dbReference>
<organism evidence="1 2">
    <name type="scientific">Entomophthora muscae</name>
    <dbReference type="NCBI Taxonomy" id="34485"/>
    <lineage>
        <taxon>Eukaryota</taxon>
        <taxon>Fungi</taxon>
        <taxon>Fungi incertae sedis</taxon>
        <taxon>Zoopagomycota</taxon>
        <taxon>Entomophthoromycotina</taxon>
        <taxon>Entomophthoromycetes</taxon>
        <taxon>Entomophthorales</taxon>
        <taxon>Entomophthoraceae</taxon>
        <taxon>Entomophthora</taxon>
    </lineage>
</organism>
<evidence type="ECO:0000313" key="2">
    <source>
        <dbReference type="Proteomes" id="UP001165960"/>
    </source>
</evidence>
<proteinExistence type="predicted"/>
<reference evidence="1" key="1">
    <citation type="submission" date="2022-04" db="EMBL/GenBank/DDBJ databases">
        <title>Genome of the entomopathogenic fungus Entomophthora muscae.</title>
        <authorList>
            <person name="Elya C."/>
            <person name="Lovett B.R."/>
            <person name="Lee E."/>
            <person name="Macias A.M."/>
            <person name="Hajek A.E."/>
            <person name="De Bivort B.L."/>
            <person name="Kasson M.T."/>
            <person name="De Fine Licht H.H."/>
            <person name="Stajich J.E."/>
        </authorList>
    </citation>
    <scope>NUCLEOTIDE SEQUENCE</scope>
    <source>
        <strain evidence="1">Berkeley</strain>
    </source>
</reference>
<name>A0ACC2RW55_9FUNG</name>
<sequence length="315" mass="35884">MGLWLRKKEPVSVSCAWGELTTTGAAQMQKLGEAVGMVYKDFVLDKQDVSIRSTDSRRCMASAVAFMAGFLPQERDYKIITFPKEVDDLLYHYLNCPRQKRDSQAIDKSIKETALKEYIYKLHPELQEWIFPSQGFELSVRTDLIKSQYCHGKDIQNIAAIFSACNANYRHIFFDNIPTRLHRMRIGNILLNIKQDILNPPTKFKLYSAHDATLAALLSALSIRNTRAPPYAANLLIELWAPSTEEKGALRLRFIYNGQQVTPAWCHIHCSVAAFLDYMDTHLNLVGGFETYLHPPPAPFNLTQECQIPADQTLE</sequence>
<gene>
    <name evidence="1" type="ORF">DSO57_1016254</name>
</gene>
<dbReference type="EMBL" id="QTSX02006455">
    <property type="protein sequence ID" value="KAJ9054287.1"/>
    <property type="molecule type" value="Genomic_DNA"/>
</dbReference>
<comment type="caution">
    <text evidence="1">The sequence shown here is derived from an EMBL/GenBank/DDBJ whole genome shotgun (WGS) entry which is preliminary data.</text>
</comment>